<name>U2QPN9_9FIRM</name>
<dbReference type="HOGENOM" id="CLU_1110122_0_0_9"/>
<dbReference type="PATRIC" id="fig|649755.3.peg.1898"/>
<evidence type="ECO:0000259" key="1">
    <source>
        <dbReference type="Pfam" id="PF18735"/>
    </source>
</evidence>
<gene>
    <name evidence="2" type="ORF">HMPREF0367_02066</name>
</gene>
<comment type="caution">
    <text evidence="2">The sequence shown here is derived from an EMBL/GenBank/DDBJ whole genome shotgun (WGS) entry which is preliminary data.</text>
</comment>
<dbReference type="Proteomes" id="UP000016658">
    <property type="component" value="Unassembled WGS sequence"/>
</dbReference>
<protein>
    <recommendedName>
        <fullName evidence="1">RiboL-PSP-HEPN domain-containing protein</fullName>
    </recommendedName>
</protein>
<dbReference type="RefSeq" id="WP_035403732.1">
    <property type="nucleotide sequence ID" value="NZ_KI271061.1"/>
</dbReference>
<reference evidence="2 3" key="1">
    <citation type="submission" date="2013-06" db="EMBL/GenBank/DDBJ databases">
        <authorList>
            <person name="Weinstock G."/>
            <person name="Sodergren E."/>
            <person name="Lobos E.A."/>
            <person name="Fulton L."/>
            <person name="Fulton R."/>
            <person name="Courtney L."/>
            <person name="Fronick C."/>
            <person name="O'Laughlin M."/>
            <person name="Godfrey J."/>
            <person name="Wilson R.M."/>
            <person name="Miner T."/>
            <person name="Farmer C."/>
            <person name="Delehaunty K."/>
            <person name="Cordes M."/>
            <person name="Minx P."/>
            <person name="Tomlinson C."/>
            <person name="Chen J."/>
            <person name="Wollam A."/>
            <person name="Pepin K.H."/>
            <person name="Bhonagiri V."/>
            <person name="Zhang X."/>
            <person name="Warren W."/>
            <person name="Mitreva M."/>
            <person name="Mardis E.R."/>
            <person name="Wilson R.K."/>
        </authorList>
    </citation>
    <scope>NUCLEOTIDE SEQUENCE [LARGE SCALE GENOMIC DNA]</scope>
    <source>
        <strain evidence="2 3">ATCC 27803</strain>
    </source>
</reference>
<evidence type="ECO:0000313" key="2">
    <source>
        <dbReference type="EMBL" id="ERK40737.1"/>
    </source>
</evidence>
<accession>U2QPN9</accession>
<proteinExistence type="predicted"/>
<evidence type="ECO:0000313" key="3">
    <source>
        <dbReference type="Proteomes" id="UP000016658"/>
    </source>
</evidence>
<dbReference type="InterPro" id="IPR041519">
    <property type="entry name" value="HEPN_RiboL-PSP"/>
</dbReference>
<organism evidence="2 3">
    <name type="scientific">Faecalitalea cylindroides ATCC 27803</name>
    <dbReference type="NCBI Taxonomy" id="649755"/>
    <lineage>
        <taxon>Bacteria</taxon>
        <taxon>Bacillati</taxon>
        <taxon>Bacillota</taxon>
        <taxon>Erysipelotrichia</taxon>
        <taxon>Erysipelotrichales</taxon>
        <taxon>Erysipelotrichaceae</taxon>
        <taxon>Faecalitalea</taxon>
    </lineage>
</organism>
<dbReference type="OrthoDB" id="9846387at2"/>
<sequence>MLSASYARLGSELSGLKLQAIISGQIDANNCLEWGEKISKADYFDEIKSVYPIHDRLIKEPNFMLSKLYYNSLKSLIISFSATLEFFLKDSMQLNMMRNYSLLKKGLIESKQVIDPKDIVDIDDIELVRLKYIKNISNNMCSGEMWSGKFKKYVKFLSLPNNLLGETINKKIDSIWKMRNDIAHANINILSINYNGTIHKFGADINAEQYTEFALFFIKLLDETLSFVEKVDKLSLEKWKTTDATLFYRK</sequence>
<dbReference type="EMBL" id="AWVI01000135">
    <property type="protein sequence ID" value="ERK40737.1"/>
    <property type="molecule type" value="Genomic_DNA"/>
</dbReference>
<dbReference type="Pfam" id="PF18735">
    <property type="entry name" value="HEPN_RiboL-PSP"/>
    <property type="match status" value="1"/>
</dbReference>
<dbReference type="AlphaFoldDB" id="U2QPN9"/>
<feature type="domain" description="RiboL-PSP-HEPN" evidence="1">
    <location>
        <begin position="66"/>
        <end position="224"/>
    </location>
</feature>